<dbReference type="Pfam" id="PF00497">
    <property type="entry name" value="SBP_bac_3"/>
    <property type="match status" value="3"/>
</dbReference>
<evidence type="ECO:0000313" key="4">
    <source>
        <dbReference type="EMBL" id="GAW96976.1"/>
    </source>
</evidence>
<keyword evidence="4" id="KW-0418">Kinase</keyword>
<dbReference type="InterPro" id="IPR043128">
    <property type="entry name" value="Rev_trsase/Diguanyl_cyclase"/>
</dbReference>
<evidence type="ECO:0000256" key="1">
    <source>
        <dbReference type="SAM" id="Phobius"/>
    </source>
</evidence>
<dbReference type="Pfam" id="PF00990">
    <property type="entry name" value="GGDEF"/>
    <property type="match status" value="1"/>
</dbReference>
<dbReference type="Proteomes" id="UP000197068">
    <property type="component" value="Unassembled WGS sequence"/>
</dbReference>
<keyword evidence="1" id="KW-1133">Transmembrane helix</keyword>
<sequence>MVFLLSFVSLSTLAAKPVIALEKELTPVTLSIKQPLTIAINETSFPYHAIDEQGNVIGLMADMWRLWAKKQHVDIQFVVLPWLETLSQVAKGSVDIHGGLSIIDSRRDTLDFSASLFHVYSHLYVHQQLNSVDSLADLKPYSIGVVTGSAHIEKLQKFHPDLALKSYDNRHDLYRAALNNEILVFTGLEKLADNFPDYERLRQRFPVHKVLRYQQGDYGVAVAKNNASLLRFIEQGFAKISRKESAAIERKWLGLDKQKDSLLVVFSSHYPPYMGVSPSGEPQGLLIDVWRLWSKSVGINVEFVARDMVEGVDLIAEQKADILLVYPDHMKAPENTLFAKPIYLSNVQVFVNHALKNSEGKKIHSLEQFSKNFSQGIIGIWQDASFKEQFIAQYPQINIRYFSSLSTMLNAADQGEISAIVGLVDIINAKLVQSNLQALFYRLDSPVITLNLSPLIHQQNTKLMQIINKGFNELDINSLIQIEARWLNGNTGEYYYKKQAQKISLHDDELAFLASRGKINLGIIKQLSPIEFIDELGDFAGINRDIINLISDRTSIEFNYVAFDSWQQLYKALLANEIDMLGSITPIPEREKVLLFTDSYWQMPWVMVHPQYYGRKNKLEDFYGKQVAIVKGYYIIANLRKNHPLITFKLVDHREQALVALQQERIDGFITTMASATHLLKQENIVTLMISMMEDVSIDTSHFAISKQLPLLNDIINKGLRSITEKEKQIIYDNWFTLAIKTGLDKNVVLQVGAQIGVIILLVLGVIVMWNRRLQVEIKHREQLEKIMKHMATHDELTGLANRVLLKDRLSTAIAFHQRQSLKMAVLFIDLDGFKNINDTHGHDVGDELLQQVALRLQGCVRSSDTVVRFGGDEFVLLLTGLHSPNEAAYVAEKVLRLMQKEFELSKTEAFIGCSIGIAMYPADGDNDTELLKIADTMMYKVKAAGKNHYIFN</sequence>
<feature type="transmembrane region" description="Helical" evidence="1">
    <location>
        <begin position="748"/>
        <end position="771"/>
    </location>
</feature>
<dbReference type="EMBL" id="BDQM01000022">
    <property type="protein sequence ID" value="GAW96976.1"/>
    <property type="molecule type" value="Genomic_DNA"/>
</dbReference>
<dbReference type="CDD" id="cd01949">
    <property type="entry name" value="GGDEF"/>
    <property type="match status" value="1"/>
</dbReference>
<feature type="signal peptide" evidence="2">
    <location>
        <begin position="1"/>
        <end position="20"/>
    </location>
</feature>
<dbReference type="GO" id="GO:0052621">
    <property type="term" value="F:diguanylate cyclase activity"/>
    <property type="evidence" value="ECO:0007669"/>
    <property type="project" value="UniProtKB-EC"/>
</dbReference>
<dbReference type="InterPro" id="IPR001638">
    <property type="entry name" value="Solute-binding_3/MltF_N"/>
</dbReference>
<keyword evidence="2" id="KW-0732">Signal</keyword>
<dbReference type="SUPFAM" id="SSF55073">
    <property type="entry name" value="Nucleotide cyclase"/>
    <property type="match status" value="1"/>
</dbReference>
<organism evidence="4 5">
    <name type="scientific">Colwellia marinimaniae</name>
    <dbReference type="NCBI Taxonomy" id="1513592"/>
    <lineage>
        <taxon>Bacteria</taxon>
        <taxon>Pseudomonadati</taxon>
        <taxon>Pseudomonadota</taxon>
        <taxon>Gammaproteobacteria</taxon>
        <taxon>Alteromonadales</taxon>
        <taxon>Colwelliaceae</taxon>
        <taxon>Colwellia</taxon>
    </lineage>
</organism>
<name>A0ABQ0MX94_9GAMM</name>
<proteinExistence type="predicted"/>
<evidence type="ECO:0000313" key="5">
    <source>
        <dbReference type="Proteomes" id="UP000197068"/>
    </source>
</evidence>
<dbReference type="PANTHER" id="PTHR46663:SF2">
    <property type="entry name" value="GGDEF DOMAIN-CONTAINING PROTEIN"/>
    <property type="match status" value="1"/>
</dbReference>
<feature type="chain" id="PRO_5047399213" evidence="2">
    <location>
        <begin position="21"/>
        <end position="953"/>
    </location>
</feature>
<dbReference type="SMART" id="SM00267">
    <property type="entry name" value="GGDEF"/>
    <property type="match status" value="1"/>
</dbReference>
<dbReference type="CDD" id="cd01007">
    <property type="entry name" value="PBP2_BvgS_HisK_like"/>
    <property type="match status" value="1"/>
</dbReference>
<protein>
    <submittedName>
        <fullName evidence="4">Deoxyguanosine kinase</fullName>
        <ecNumber evidence="4">2.7.7.65</ecNumber>
    </submittedName>
</protein>
<dbReference type="PROSITE" id="PS50887">
    <property type="entry name" value="GGDEF"/>
    <property type="match status" value="1"/>
</dbReference>
<evidence type="ECO:0000256" key="2">
    <source>
        <dbReference type="SAM" id="SignalP"/>
    </source>
</evidence>
<dbReference type="SMART" id="SM00062">
    <property type="entry name" value="PBPb"/>
    <property type="match status" value="3"/>
</dbReference>
<evidence type="ECO:0000259" key="3">
    <source>
        <dbReference type="PROSITE" id="PS50887"/>
    </source>
</evidence>
<reference evidence="4 5" key="1">
    <citation type="submission" date="2017-06" db="EMBL/GenBank/DDBJ databases">
        <title>Whole Genome Sequences of Colwellia marinimaniae MTCD1.</title>
        <authorList>
            <person name="Kusumoto H."/>
            <person name="Inoue M."/>
            <person name="Tanikawa K."/>
            <person name="Maeji H."/>
            <person name="Cameron J.H."/>
            <person name="Bartlett D.H."/>
        </authorList>
    </citation>
    <scope>NUCLEOTIDE SEQUENCE [LARGE SCALE GENOMIC DNA]</scope>
    <source>
        <strain evidence="4 5">MTCD1</strain>
    </source>
</reference>
<dbReference type="GO" id="GO:0016301">
    <property type="term" value="F:kinase activity"/>
    <property type="evidence" value="ECO:0007669"/>
    <property type="project" value="UniProtKB-KW"/>
</dbReference>
<gene>
    <name evidence="4" type="ORF">MTCD1_02599</name>
</gene>
<dbReference type="NCBIfam" id="TIGR00254">
    <property type="entry name" value="GGDEF"/>
    <property type="match status" value="1"/>
</dbReference>
<dbReference type="SUPFAM" id="SSF53850">
    <property type="entry name" value="Periplasmic binding protein-like II"/>
    <property type="match status" value="3"/>
</dbReference>
<feature type="domain" description="GGDEF" evidence="3">
    <location>
        <begin position="822"/>
        <end position="953"/>
    </location>
</feature>
<dbReference type="InterPro" id="IPR000160">
    <property type="entry name" value="GGDEF_dom"/>
</dbReference>
<keyword evidence="4" id="KW-0808">Transferase</keyword>
<keyword evidence="5" id="KW-1185">Reference proteome</keyword>
<dbReference type="EC" id="2.7.7.65" evidence="4"/>
<dbReference type="Gene3D" id="3.30.70.270">
    <property type="match status" value="1"/>
</dbReference>
<keyword evidence="4" id="KW-0548">Nucleotidyltransferase</keyword>
<dbReference type="PANTHER" id="PTHR46663">
    <property type="entry name" value="DIGUANYLATE CYCLASE DGCT-RELATED"/>
    <property type="match status" value="1"/>
</dbReference>
<keyword evidence="1" id="KW-0472">Membrane</keyword>
<comment type="caution">
    <text evidence="4">The sequence shown here is derived from an EMBL/GenBank/DDBJ whole genome shotgun (WGS) entry which is preliminary data.</text>
</comment>
<dbReference type="InterPro" id="IPR052163">
    <property type="entry name" value="DGC-Regulatory_Protein"/>
</dbReference>
<dbReference type="Gene3D" id="3.40.190.10">
    <property type="entry name" value="Periplasmic binding protein-like II"/>
    <property type="match status" value="6"/>
</dbReference>
<keyword evidence="1" id="KW-0812">Transmembrane</keyword>
<accession>A0ABQ0MX94</accession>
<dbReference type="CDD" id="cd13706">
    <property type="entry name" value="PBP2_HisK_like_1"/>
    <property type="match status" value="1"/>
</dbReference>
<dbReference type="InterPro" id="IPR029787">
    <property type="entry name" value="Nucleotide_cyclase"/>
</dbReference>